<accession>A0A645IBK4</accession>
<protein>
    <recommendedName>
        <fullName evidence="2">Cupin type-1 domain-containing protein</fullName>
    </recommendedName>
</protein>
<dbReference type="InterPro" id="IPR011051">
    <property type="entry name" value="RmlC_Cupin_sf"/>
</dbReference>
<dbReference type="AlphaFoldDB" id="A0A645IBK4"/>
<evidence type="ECO:0008006" key="2">
    <source>
        <dbReference type="Google" id="ProtNLM"/>
    </source>
</evidence>
<gene>
    <name evidence="1" type="ORF">SDC9_196343</name>
</gene>
<dbReference type="EMBL" id="VSSQ01111325">
    <property type="protein sequence ID" value="MPN48731.1"/>
    <property type="molecule type" value="Genomic_DNA"/>
</dbReference>
<organism evidence="1">
    <name type="scientific">bioreactor metagenome</name>
    <dbReference type="NCBI Taxonomy" id="1076179"/>
    <lineage>
        <taxon>unclassified sequences</taxon>
        <taxon>metagenomes</taxon>
        <taxon>ecological metagenomes</taxon>
    </lineage>
</organism>
<comment type="caution">
    <text evidence="1">The sequence shown here is derived from an EMBL/GenBank/DDBJ whole genome shotgun (WGS) entry which is preliminary data.</text>
</comment>
<proteinExistence type="predicted"/>
<evidence type="ECO:0000313" key="1">
    <source>
        <dbReference type="EMBL" id="MPN48731.1"/>
    </source>
</evidence>
<name>A0A645IBK4_9ZZZZ</name>
<dbReference type="SUPFAM" id="SSF51182">
    <property type="entry name" value="RmlC-like cupins"/>
    <property type="match status" value="1"/>
</dbReference>
<reference evidence="1" key="1">
    <citation type="submission" date="2019-08" db="EMBL/GenBank/DDBJ databases">
        <authorList>
            <person name="Kucharzyk K."/>
            <person name="Murdoch R.W."/>
            <person name="Higgins S."/>
            <person name="Loffler F."/>
        </authorList>
    </citation>
    <scope>NUCLEOTIDE SEQUENCE</scope>
</reference>
<sequence length="152" mass="16873">MEITITNIADTPIAGVRVAMPQDYEKGRYCEDFFTWTGMPLVTGFNTRDIMMGVLQGWHHTPNFDKIEYHNDKESFYFMQGTALMLFVDINDGKPDMATSQIVRIPAGTELEIAAGKGHFVAVAEGDHFSALVTSPVQDAPRLSLPQMVCGK</sequence>